<dbReference type="InterPro" id="IPR027417">
    <property type="entry name" value="P-loop_NTPase"/>
</dbReference>
<protein>
    <recommendedName>
        <fullName evidence="4">G domain-containing protein</fullName>
    </recommendedName>
</protein>
<dbReference type="GeneTree" id="ENSGT00940000165866"/>
<reference evidence="2" key="2">
    <citation type="submission" date="2025-09" db="UniProtKB">
        <authorList>
            <consortium name="Ensembl"/>
        </authorList>
    </citation>
    <scope>IDENTIFICATION</scope>
</reference>
<accession>A0A3Q2PP94</accession>
<name>A0A3Q2PP94_FUNHE</name>
<dbReference type="STRING" id="8078.ENSFHEP00000014567"/>
<reference evidence="2" key="1">
    <citation type="submission" date="2025-08" db="UniProtKB">
        <authorList>
            <consortium name="Ensembl"/>
        </authorList>
    </citation>
    <scope>IDENTIFICATION</scope>
</reference>
<feature type="compositionally biased region" description="Polar residues" evidence="1">
    <location>
        <begin position="111"/>
        <end position="122"/>
    </location>
</feature>
<keyword evidence="3" id="KW-1185">Reference proteome</keyword>
<evidence type="ECO:0000313" key="3">
    <source>
        <dbReference type="Proteomes" id="UP000265000"/>
    </source>
</evidence>
<dbReference type="SUPFAM" id="SSF52540">
    <property type="entry name" value="P-loop containing nucleoside triphosphate hydrolases"/>
    <property type="match status" value="1"/>
</dbReference>
<dbReference type="PANTHER" id="PTHR14241">
    <property type="entry name" value="INTERFERON-INDUCED PROTEIN 44"/>
    <property type="match status" value="1"/>
</dbReference>
<proteinExistence type="predicted"/>
<dbReference type="AlphaFoldDB" id="A0A3Q2PP94"/>
<dbReference type="Gene3D" id="3.40.50.300">
    <property type="entry name" value="P-loop containing nucleotide triphosphate hydrolases"/>
    <property type="match status" value="1"/>
</dbReference>
<dbReference type="PANTHER" id="PTHR14241:SF28">
    <property type="entry name" value="INTERFERON-INDUCED PROTEIN 44-LIKE"/>
    <property type="match status" value="1"/>
</dbReference>
<dbReference type="Proteomes" id="UP000265000">
    <property type="component" value="Unplaced"/>
</dbReference>
<evidence type="ECO:0008006" key="4">
    <source>
        <dbReference type="Google" id="ProtNLM"/>
    </source>
</evidence>
<organism evidence="2 3">
    <name type="scientific">Fundulus heteroclitus</name>
    <name type="common">Killifish</name>
    <name type="synonym">Mummichog</name>
    <dbReference type="NCBI Taxonomy" id="8078"/>
    <lineage>
        <taxon>Eukaryota</taxon>
        <taxon>Metazoa</taxon>
        <taxon>Chordata</taxon>
        <taxon>Craniata</taxon>
        <taxon>Vertebrata</taxon>
        <taxon>Euteleostomi</taxon>
        <taxon>Actinopterygii</taxon>
        <taxon>Neopterygii</taxon>
        <taxon>Teleostei</taxon>
        <taxon>Neoteleostei</taxon>
        <taxon>Acanthomorphata</taxon>
        <taxon>Ovalentaria</taxon>
        <taxon>Atherinomorphae</taxon>
        <taxon>Cyprinodontiformes</taxon>
        <taxon>Fundulidae</taxon>
        <taxon>Fundulus</taxon>
    </lineage>
</organism>
<dbReference type="GO" id="GO:0006955">
    <property type="term" value="P:immune response"/>
    <property type="evidence" value="ECO:0007669"/>
    <property type="project" value="TreeGrafter"/>
</dbReference>
<dbReference type="Ensembl" id="ENSFHET00000032847.1">
    <property type="protein sequence ID" value="ENSFHEP00000014567.1"/>
    <property type="gene ID" value="ENSFHEG00000016124.1"/>
</dbReference>
<feature type="region of interest" description="Disordered" evidence="1">
    <location>
        <begin position="111"/>
        <end position="131"/>
    </location>
</feature>
<sequence>MLHKEYKTAKNSKMYKILQNVAASSTFRFVIPTLGAVPVETVDSEVDNFDYKGQMECSIKCLAFRFGCPTTTTTAGLTSLFPAPVTSAAPSSSVFGTALAAAPPSFGLSSFNRGITSQSQNDGTKEKKKGKPIEIPVFTGLQTKLETPWRNVQWTEEQKKNLMKAVSSYRPSCKDVPHARVLLLGPIRSGKSSFISSVQSVFSGRVTNRAMVGFSFNTSFTKKLQSFNIHSLKGEDNTGLVLCDMMGFGDGEITGLTLHDILSVIKGQVPEGHKFSADQPVSPETEGYVKTPSLGDKIHCVAFVLDASKIASYSKGFSSTFKQLREHISQLGVHQVALLTHVDKICQETANDVSQVYRSPSVRDTVGGNVQVRILCCLLKKNKEVRIDVPQDVVSRLLFNVFIKHAQVIGVRRPTLNVKEANGASELHAIPM</sequence>
<evidence type="ECO:0000313" key="2">
    <source>
        <dbReference type="Ensembl" id="ENSFHEP00000014567.1"/>
    </source>
</evidence>
<evidence type="ECO:0000256" key="1">
    <source>
        <dbReference type="SAM" id="MobiDB-lite"/>
    </source>
</evidence>